<organism evidence="4 5">
    <name type="scientific">Peloplasma aerotolerans</name>
    <dbReference type="NCBI Taxonomy" id="3044389"/>
    <lineage>
        <taxon>Bacteria</taxon>
        <taxon>Bacillati</taxon>
        <taxon>Mycoplasmatota</taxon>
        <taxon>Mollicutes</taxon>
        <taxon>Acholeplasmatales</taxon>
        <taxon>Acholeplasmataceae</taxon>
        <taxon>Peloplasma</taxon>
    </lineage>
</organism>
<evidence type="ECO:0000256" key="2">
    <source>
        <dbReference type="ARBA" id="ARBA00023315"/>
    </source>
</evidence>
<feature type="domain" description="N-acetyltransferase" evidence="3">
    <location>
        <begin position="28"/>
        <end position="176"/>
    </location>
</feature>
<dbReference type="InterPro" id="IPR016181">
    <property type="entry name" value="Acyl_CoA_acyltransferase"/>
</dbReference>
<dbReference type="CDD" id="cd04301">
    <property type="entry name" value="NAT_SF"/>
    <property type="match status" value="1"/>
</dbReference>
<accession>A0AAW6UA95</accession>
<gene>
    <name evidence="4" type="ORF">QJ521_08660</name>
</gene>
<evidence type="ECO:0000259" key="3">
    <source>
        <dbReference type="PROSITE" id="PS51186"/>
    </source>
</evidence>
<sequence>MKIVELSKSEYKGYQLEYVYQTKAYYDISIKKRKKITITIHRKKVFKKIEKTFDAKLFEDYIEYPKAFAVFDRKKIVAVIEGAMESWNKRFRVWNFLVEKKYRKQGIGSELFQYIMQYAKNEGARAIILEVQSCNDPAIQFYMKQGLHFVGLDTISYTNNDIQNKEVRLEMARRLE</sequence>
<dbReference type="PANTHER" id="PTHR43800">
    <property type="entry name" value="PEPTIDYL-LYSINE N-ACETYLTRANSFERASE YJAB"/>
    <property type="match status" value="1"/>
</dbReference>
<reference evidence="4" key="1">
    <citation type="submission" date="2023-05" db="EMBL/GenBank/DDBJ databases">
        <title>Mariniplasma microaerophilum sp. nov., a novel anaerobic mollicute isolated from terrestrial mud volcano, Taman Peninsula, Russia.</title>
        <authorList>
            <person name="Khomyakova M.A."/>
            <person name="Merkel A.Y."/>
            <person name="Slobodkin A.I."/>
        </authorList>
    </citation>
    <scope>NUCLEOTIDE SEQUENCE</scope>
    <source>
        <strain evidence="4">M4Ah</strain>
    </source>
</reference>
<dbReference type="Pfam" id="PF00583">
    <property type="entry name" value="Acetyltransf_1"/>
    <property type="match status" value="1"/>
</dbReference>
<dbReference type="Gene3D" id="3.40.630.30">
    <property type="match status" value="1"/>
</dbReference>
<dbReference type="AlphaFoldDB" id="A0AAW6UA95"/>
<dbReference type="SUPFAM" id="SSF55729">
    <property type="entry name" value="Acyl-CoA N-acyltransferases (Nat)"/>
    <property type="match status" value="1"/>
</dbReference>
<keyword evidence="2" id="KW-0012">Acyltransferase</keyword>
<keyword evidence="5" id="KW-1185">Reference proteome</keyword>
<name>A0AAW6UA95_9MOLU</name>
<dbReference type="GO" id="GO:0016747">
    <property type="term" value="F:acyltransferase activity, transferring groups other than amino-acyl groups"/>
    <property type="evidence" value="ECO:0007669"/>
    <property type="project" value="InterPro"/>
</dbReference>
<dbReference type="PANTHER" id="PTHR43800:SF1">
    <property type="entry name" value="PEPTIDYL-LYSINE N-ACETYLTRANSFERASE YJAB"/>
    <property type="match status" value="1"/>
</dbReference>
<dbReference type="InterPro" id="IPR000182">
    <property type="entry name" value="GNAT_dom"/>
</dbReference>
<dbReference type="EMBL" id="JASCXW010000040">
    <property type="protein sequence ID" value="MDI6453635.1"/>
    <property type="molecule type" value="Genomic_DNA"/>
</dbReference>
<comment type="caution">
    <text evidence="4">The sequence shown here is derived from an EMBL/GenBank/DDBJ whole genome shotgun (WGS) entry which is preliminary data.</text>
</comment>
<evidence type="ECO:0000256" key="1">
    <source>
        <dbReference type="ARBA" id="ARBA00022679"/>
    </source>
</evidence>
<dbReference type="Proteomes" id="UP001431532">
    <property type="component" value="Unassembled WGS sequence"/>
</dbReference>
<dbReference type="RefSeq" id="WP_282840075.1">
    <property type="nucleotide sequence ID" value="NZ_JASCXW010000040.1"/>
</dbReference>
<proteinExistence type="predicted"/>
<protein>
    <submittedName>
        <fullName evidence="4">GNAT family N-acetyltransferase</fullName>
    </submittedName>
</protein>
<dbReference type="PROSITE" id="PS51186">
    <property type="entry name" value="GNAT"/>
    <property type="match status" value="1"/>
</dbReference>
<evidence type="ECO:0000313" key="5">
    <source>
        <dbReference type="Proteomes" id="UP001431532"/>
    </source>
</evidence>
<evidence type="ECO:0000313" key="4">
    <source>
        <dbReference type="EMBL" id="MDI6453635.1"/>
    </source>
</evidence>
<keyword evidence="1" id="KW-0808">Transferase</keyword>